<gene>
    <name evidence="3" type="ORF">CPB84DRAFT_1474275</name>
</gene>
<dbReference type="EMBL" id="JADNYJ010000086">
    <property type="protein sequence ID" value="KAF8888163.1"/>
    <property type="molecule type" value="Genomic_DNA"/>
</dbReference>
<keyword evidence="1" id="KW-0175">Coiled coil</keyword>
<accession>A0A9P5NJ54</accession>
<keyword evidence="4" id="KW-1185">Reference proteome</keyword>
<evidence type="ECO:0000313" key="3">
    <source>
        <dbReference type="EMBL" id="KAF8888163.1"/>
    </source>
</evidence>
<feature type="region of interest" description="Disordered" evidence="2">
    <location>
        <begin position="77"/>
        <end position="121"/>
    </location>
</feature>
<feature type="coiled-coil region" evidence="1">
    <location>
        <begin position="122"/>
        <end position="194"/>
    </location>
</feature>
<dbReference type="OrthoDB" id="3060478at2759"/>
<feature type="compositionally biased region" description="Basic and acidic residues" evidence="2">
    <location>
        <begin position="77"/>
        <end position="99"/>
    </location>
</feature>
<dbReference type="Proteomes" id="UP000724874">
    <property type="component" value="Unassembled WGS sequence"/>
</dbReference>
<evidence type="ECO:0000256" key="1">
    <source>
        <dbReference type="SAM" id="Coils"/>
    </source>
</evidence>
<protein>
    <submittedName>
        <fullName evidence="3">Uncharacterized protein</fullName>
    </submittedName>
</protein>
<sequence length="231" mass="25949">MDGNPELASEMLALMSKELKAARLRIKELEDGANITEYIQRAEVAEQSLETLKVDLVSVNLENESLRAGLEELRDAKSGIKREHPDRNQHAESVQDTRQHSLPGIEHLNTDSQSSEEKDGHIKDLESALEKYYGKYKAEKHERKDLTATCKTLEDQVAHLEKENEGNAGLEKACQSLKSKVSKLEAELERKSTEDMNHVSSKSVHRLGVHNQATIPTSPPACNVLLLFFRI</sequence>
<dbReference type="AlphaFoldDB" id="A0A9P5NJ54"/>
<proteinExistence type="predicted"/>
<evidence type="ECO:0000313" key="4">
    <source>
        <dbReference type="Proteomes" id="UP000724874"/>
    </source>
</evidence>
<evidence type="ECO:0000256" key="2">
    <source>
        <dbReference type="SAM" id="MobiDB-lite"/>
    </source>
</evidence>
<reference evidence="3" key="1">
    <citation type="submission" date="2020-11" db="EMBL/GenBank/DDBJ databases">
        <authorList>
            <consortium name="DOE Joint Genome Institute"/>
            <person name="Ahrendt S."/>
            <person name="Riley R."/>
            <person name="Andreopoulos W."/>
            <person name="LaButti K."/>
            <person name="Pangilinan J."/>
            <person name="Ruiz-duenas F.J."/>
            <person name="Barrasa J.M."/>
            <person name="Sanchez-Garcia M."/>
            <person name="Camarero S."/>
            <person name="Miyauchi S."/>
            <person name="Serrano A."/>
            <person name="Linde D."/>
            <person name="Babiker R."/>
            <person name="Drula E."/>
            <person name="Ayuso-Fernandez I."/>
            <person name="Pacheco R."/>
            <person name="Padilla G."/>
            <person name="Ferreira P."/>
            <person name="Barriuso J."/>
            <person name="Kellner H."/>
            <person name="Castanera R."/>
            <person name="Alfaro M."/>
            <person name="Ramirez L."/>
            <person name="Pisabarro A.G."/>
            <person name="Kuo A."/>
            <person name="Tritt A."/>
            <person name="Lipzen A."/>
            <person name="He G."/>
            <person name="Yan M."/>
            <person name="Ng V."/>
            <person name="Cullen D."/>
            <person name="Martin F."/>
            <person name="Rosso M.-N."/>
            <person name="Henrissat B."/>
            <person name="Hibbett D."/>
            <person name="Martinez A.T."/>
            <person name="Grigoriev I.V."/>
        </authorList>
    </citation>
    <scope>NUCLEOTIDE SEQUENCE</scope>
    <source>
        <strain evidence="3">AH 44721</strain>
    </source>
</reference>
<organism evidence="3 4">
    <name type="scientific">Gymnopilus junonius</name>
    <name type="common">Spectacular rustgill mushroom</name>
    <name type="synonym">Gymnopilus spectabilis subsp. junonius</name>
    <dbReference type="NCBI Taxonomy" id="109634"/>
    <lineage>
        <taxon>Eukaryota</taxon>
        <taxon>Fungi</taxon>
        <taxon>Dikarya</taxon>
        <taxon>Basidiomycota</taxon>
        <taxon>Agaricomycotina</taxon>
        <taxon>Agaricomycetes</taxon>
        <taxon>Agaricomycetidae</taxon>
        <taxon>Agaricales</taxon>
        <taxon>Agaricineae</taxon>
        <taxon>Hymenogastraceae</taxon>
        <taxon>Gymnopilus</taxon>
    </lineage>
</organism>
<name>A0A9P5NJ54_GYMJU</name>
<comment type="caution">
    <text evidence="3">The sequence shown here is derived from an EMBL/GenBank/DDBJ whole genome shotgun (WGS) entry which is preliminary data.</text>
</comment>